<keyword evidence="7" id="KW-1185">Reference proteome</keyword>
<evidence type="ECO:0000259" key="5">
    <source>
        <dbReference type="Pfam" id="PF01095"/>
    </source>
</evidence>
<dbReference type="Proteomes" id="UP000319263">
    <property type="component" value="Chromosome"/>
</dbReference>
<dbReference type="InterPro" id="IPR011050">
    <property type="entry name" value="Pectin_lyase_fold/virulence"/>
</dbReference>
<dbReference type="GO" id="GO:0042545">
    <property type="term" value="P:cell wall modification"/>
    <property type="evidence" value="ECO:0007669"/>
    <property type="project" value="InterPro"/>
</dbReference>
<feature type="region of interest" description="Disordered" evidence="4">
    <location>
        <begin position="490"/>
        <end position="514"/>
    </location>
</feature>
<protein>
    <recommendedName>
        <fullName evidence="5">Pectinesterase catalytic domain-containing protein</fullName>
    </recommendedName>
</protein>
<dbReference type="InterPro" id="IPR000070">
    <property type="entry name" value="Pectinesterase_cat"/>
</dbReference>
<dbReference type="GO" id="GO:0009279">
    <property type="term" value="C:cell outer membrane"/>
    <property type="evidence" value="ECO:0007669"/>
    <property type="project" value="TreeGrafter"/>
</dbReference>
<evidence type="ECO:0000256" key="4">
    <source>
        <dbReference type="SAM" id="MobiDB-lite"/>
    </source>
</evidence>
<accession>A0A516Q0Y5</accession>
<gene>
    <name evidence="6" type="ORF">FOE78_15210</name>
</gene>
<dbReference type="AlphaFoldDB" id="A0A516Q0Y5"/>
<organism evidence="6 7">
    <name type="scientific">Microlunatus elymi</name>
    <dbReference type="NCBI Taxonomy" id="2596828"/>
    <lineage>
        <taxon>Bacteria</taxon>
        <taxon>Bacillati</taxon>
        <taxon>Actinomycetota</taxon>
        <taxon>Actinomycetes</taxon>
        <taxon>Propionibacteriales</taxon>
        <taxon>Propionibacteriaceae</taxon>
        <taxon>Microlunatus</taxon>
    </lineage>
</organism>
<proteinExistence type="inferred from homology"/>
<name>A0A516Q0Y5_9ACTN</name>
<dbReference type="GO" id="GO:0030599">
    <property type="term" value="F:pectinesterase activity"/>
    <property type="evidence" value="ECO:0007669"/>
    <property type="project" value="InterPro"/>
</dbReference>
<dbReference type="PANTHER" id="PTHR31321:SF57">
    <property type="entry name" value="PECTINESTERASE 53-RELATED"/>
    <property type="match status" value="1"/>
</dbReference>
<evidence type="ECO:0000256" key="2">
    <source>
        <dbReference type="ARBA" id="ARBA00022801"/>
    </source>
</evidence>
<dbReference type="OrthoDB" id="112037at2"/>
<feature type="domain" description="Pectinesterase catalytic" evidence="5">
    <location>
        <begin position="124"/>
        <end position="372"/>
    </location>
</feature>
<keyword evidence="3" id="KW-0063">Aspartyl esterase</keyword>
<comment type="similarity">
    <text evidence="1">Belongs to the pectinesterase family.</text>
</comment>
<evidence type="ECO:0000256" key="3">
    <source>
        <dbReference type="ARBA" id="ARBA00023085"/>
    </source>
</evidence>
<reference evidence="6 7" key="1">
    <citation type="submission" date="2019-07" db="EMBL/GenBank/DDBJ databases">
        <title>Microlunatus dokdonensis sp. nov. isolated from the rhizospheric soil of the wild plant Elymus tsukushiensis.</title>
        <authorList>
            <person name="Ghim S.-Y."/>
            <person name="Hwang Y.-J."/>
            <person name="Son J.-S."/>
            <person name="Shin J.-H."/>
        </authorList>
    </citation>
    <scope>NUCLEOTIDE SEQUENCE [LARGE SCALE GENOMIC DNA]</scope>
    <source>
        <strain evidence="6 7">KUDC0627</strain>
    </source>
</reference>
<evidence type="ECO:0000313" key="6">
    <source>
        <dbReference type="EMBL" id="QDP97094.1"/>
    </source>
</evidence>
<dbReference type="EMBL" id="CP041692">
    <property type="protein sequence ID" value="QDP97094.1"/>
    <property type="molecule type" value="Genomic_DNA"/>
</dbReference>
<dbReference type="Gene3D" id="2.160.20.10">
    <property type="entry name" value="Single-stranded right-handed beta-helix, Pectin lyase-like"/>
    <property type="match status" value="1"/>
</dbReference>
<evidence type="ECO:0000313" key="7">
    <source>
        <dbReference type="Proteomes" id="UP000319263"/>
    </source>
</evidence>
<dbReference type="InterPro" id="IPR012334">
    <property type="entry name" value="Pectin_lyas_fold"/>
</dbReference>
<keyword evidence="2" id="KW-0378">Hydrolase</keyword>
<dbReference type="SUPFAM" id="SSF51126">
    <property type="entry name" value="Pectin lyase-like"/>
    <property type="match status" value="1"/>
</dbReference>
<dbReference type="Pfam" id="PF01095">
    <property type="entry name" value="Pectinesterase"/>
    <property type="match status" value="1"/>
</dbReference>
<dbReference type="KEGG" id="mik:FOE78_15210"/>
<dbReference type="PANTHER" id="PTHR31321">
    <property type="entry name" value="ACYL-COA THIOESTER HYDROLASE YBHC-RELATED"/>
    <property type="match status" value="1"/>
</dbReference>
<sequence>MGLWPPPGSTRVCPDTPLRIPLADGGMPGRIRVLTGDGVPVARIEPDDAGLSRRTVGGALDDRGLPHLFRYRPFEVDHRHGVVTVHPPFELAPATWYRIEIDGRATEWAFRTRPALPAVLDQLRVAADGTADFCTVQGAIDAAPTGLDRPVIITVAAGHYRELCFIAEHRPPMIIRGAGRGRTVISYANNNRLNGVASDSRCRLRRLGDRDLYNGWRANVGVDAADVSFEDLTMINTTGPGGSQAEAFRGNHERLLLNRVELIGHQDTVRVQGRAFLTECRISGTVDFVWGTGAVYHWRNEFRSRAAGYVFQVRNGADERGHVLRDCRFSREGAVVDRSVWIARTDTSAFPHSEVSLIDCTLDRHIAPSGYLITGDGPATAVRFAETGSRAPDGSRVDLSLRTAAMRRPDRRRTAADADPATVLDGWVPRTVNAGETAVEPGAQVVINWSAPPGHSPDDLIMIGEHGVSVESSATLGAVVVTAPRRPGRHPVSFRPVGGDSRSGATATIEVIDK</sequence>
<evidence type="ECO:0000256" key="1">
    <source>
        <dbReference type="ARBA" id="ARBA00008891"/>
    </source>
</evidence>